<organism evidence="2">
    <name type="scientific">Noctiluca scintillans</name>
    <name type="common">Sea sparkle</name>
    <name type="synonym">Red tide dinoflagellate</name>
    <dbReference type="NCBI Taxonomy" id="2966"/>
    <lineage>
        <taxon>Eukaryota</taxon>
        <taxon>Sar</taxon>
        <taxon>Alveolata</taxon>
        <taxon>Dinophyceae</taxon>
        <taxon>Noctilucales</taxon>
        <taxon>Noctilucaceae</taxon>
        <taxon>Noctiluca</taxon>
    </lineage>
</organism>
<keyword evidence="1" id="KW-1133">Transmembrane helix</keyword>
<keyword evidence="1" id="KW-0812">Transmembrane</keyword>
<feature type="transmembrane region" description="Helical" evidence="1">
    <location>
        <begin position="12"/>
        <end position="32"/>
    </location>
</feature>
<evidence type="ECO:0000256" key="1">
    <source>
        <dbReference type="SAM" id="Phobius"/>
    </source>
</evidence>
<proteinExistence type="predicted"/>
<reference evidence="2" key="1">
    <citation type="submission" date="2021-01" db="EMBL/GenBank/DDBJ databases">
        <authorList>
            <person name="Corre E."/>
            <person name="Pelletier E."/>
            <person name="Niang G."/>
            <person name="Scheremetjew M."/>
            <person name="Finn R."/>
            <person name="Kale V."/>
            <person name="Holt S."/>
            <person name="Cochrane G."/>
            <person name="Meng A."/>
            <person name="Brown T."/>
            <person name="Cohen L."/>
        </authorList>
    </citation>
    <scope>NUCLEOTIDE SEQUENCE</scope>
</reference>
<name>A0A7S1AIU8_NOCSC</name>
<sequence>MDAFSRARTGTTLLFCTNLPAVFVLIALASPWHDALLSMAPSEARVHLSNMVSVWVKVAGFEITAQQFCAFLAVCKLAGSLAFAGIFGKTLDRLAIPCWLIFFLGAAYTLLQTGRHLFPVVPFFIALLVRVMCELCEKEPKTKKS</sequence>
<feature type="transmembrane region" description="Helical" evidence="1">
    <location>
        <begin position="65"/>
        <end position="87"/>
    </location>
</feature>
<dbReference type="EMBL" id="HBFQ01042354">
    <property type="protein sequence ID" value="CAD8855600.1"/>
    <property type="molecule type" value="Transcribed_RNA"/>
</dbReference>
<dbReference type="AlphaFoldDB" id="A0A7S1AIU8"/>
<gene>
    <name evidence="2" type="ORF">NSCI0253_LOCUS29952</name>
</gene>
<protein>
    <submittedName>
        <fullName evidence="2">Uncharacterized protein</fullName>
    </submittedName>
</protein>
<evidence type="ECO:0000313" key="2">
    <source>
        <dbReference type="EMBL" id="CAD8855600.1"/>
    </source>
</evidence>
<accession>A0A7S1AIU8</accession>
<feature type="transmembrane region" description="Helical" evidence="1">
    <location>
        <begin position="117"/>
        <end position="136"/>
    </location>
</feature>
<keyword evidence="1" id="KW-0472">Membrane</keyword>
<feature type="transmembrane region" description="Helical" evidence="1">
    <location>
        <begin position="94"/>
        <end position="111"/>
    </location>
</feature>